<evidence type="ECO:0008006" key="7">
    <source>
        <dbReference type="Google" id="ProtNLM"/>
    </source>
</evidence>
<evidence type="ECO:0000256" key="1">
    <source>
        <dbReference type="ARBA" id="ARBA00022670"/>
    </source>
</evidence>
<dbReference type="GO" id="GO:0015074">
    <property type="term" value="P:DNA integration"/>
    <property type="evidence" value="ECO:0007669"/>
    <property type="project" value="InterPro"/>
</dbReference>
<dbReference type="Pfam" id="PF14223">
    <property type="entry name" value="Retrotran_gag_2"/>
    <property type="match status" value="1"/>
</dbReference>
<dbReference type="PROSITE" id="PS50994">
    <property type="entry name" value="INTEGRASE"/>
    <property type="match status" value="1"/>
</dbReference>
<dbReference type="AlphaFoldDB" id="A0AAV5J718"/>
<gene>
    <name evidence="5" type="ORF">SLEP1_g18127</name>
</gene>
<keyword evidence="1" id="KW-0645">Protease</keyword>
<dbReference type="PANTHER" id="PTHR42648">
    <property type="entry name" value="TRANSPOSASE, PUTATIVE-RELATED"/>
    <property type="match status" value="1"/>
</dbReference>
<comment type="caution">
    <text evidence="5">The sequence shown here is derived from an EMBL/GenBank/DDBJ whole genome shotgun (WGS) entry which is preliminary data.</text>
</comment>
<keyword evidence="2" id="KW-0862">Zinc</keyword>
<dbReference type="GO" id="GO:0008233">
    <property type="term" value="F:peptidase activity"/>
    <property type="evidence" value="ECO:0007669"/>
    <property type="project" value="UniProtKB-KW"/>
</dbReference>
<keyword evidence="2" id="KW-0479">Metal-binding</keyword>
<dbReference type="GO" id="GO:0006508">
    <property type="term" value="P:proteolysis"/>
    <property type="evidence" value="ECO:0007669"/>
    <property type="project" value="UniProtKB-KW"/>
</dbReference>
<dbReference type="SUPFAM" id="SSF57756">
    <property type="entry name" value="Retrovirus zinc finger-like domains"/>
    <property type="match status" value="1"/>
</dbReference>
<dbReference type="InterPro" id="IPR036397">
    <property type="entry name" value="RNaseH_sf"/>
</dbReference>
<dbReference type="InterPro" id="IPR036875">
    <property type="entry name" value="Znf_CCHC_sf"/>
</dbReference>
<dbReference type="EMBL" id="BPVZ01000024">
    <property type="protein sequence ID" value="GKV06219.1"/>
    <property type="molecule type" value="Genomic_DNA"/>
</dbReference>
<dbReference type="GO" id="GO:0008270">
    <property type="term" value="F:zinc ion binding"/>
    <property type="evidence" value="ECO:0007669"/>
    <property type="project" value="UniProtKB-KW"/>
</dbReference>
<dbReference type="InterPro" id="IPR054722">
    <property type="entry name" value="PolX-like_BBD"/>
</dbReference>
<organism evidence="5 6">
    <name type="scientific">Rubroshorea leprosula</name>
    <dbReference type="NCBI Taxonomy" id="152421"/>
    <lineage>
        <taxon>Eukaryota</taxon>
        <taxon>Viridiplantae</taxon>
        <taxon>Streptophyta</taxon>
        <taxon>Embryophyta</taxon>
        <taxon>Tracheophyta</taxon>
        <taxon>Spermatophyta</taxon>
        <taxon>Magnoliopsida</taxon>
        <taxon>eudicotyledons</taxon>
        <taxon>Gunneridae</taxon>
        <taxon>Pentapetalae</taxon>
        <taxon>rosids</taxon>
        <taxon>malvids</taxon>
        <taxon>Malvales</taxon>
        <taxon>Dipterocarpaceae</taxon>
        <taxon>Rubroshorea</taxon>
    </lineage>
</organism>
<evidence type="ECO:0000313" key="5">
    <source>
        <dbReference type="EMBL" id="GKV06219.1"/>
    </source>
</evidence>
<evidence type="ECO:0000259" key="4">
    <source>
        <dbReference type="PROSITE" id="PS50994"/>
    </source>
</evidence>
<dbReference type="SUPFAM" id="SSF53098">
    <property type="entry name" value="Ribonuclease H-like"/>
    <property type="match status" value="1"/>
</dbReference>
<dbReference type="PROSITE" id="PS50158">
    <property type="entry name" value="ZF_CCHC"/>
    <property type="match status" value="1"/>
</dbReference>
<feature type="domain" description="CCHC-type" evidence="3">
    <location>
        <begin position="152"/>
        <end position="165"/>
    </location>
</feature>
<evidence type="ECO:0000256" key="2">
    <source>
        <dbReference type="PROSITE-ProRule" id="PRU00047"/>
    </source>
</evidence>
<dbReference type="Gene3D" id="3.30.420.10">
    <property type="entry name" value="Ribonuclease H-like superfamily/Ribonuclease H"/>
    <property type="match status" value="1"/>
</dbReference>
<dbReference type="Pfam" id="PF22936">
    <property type="entry name" value="Pol_BBD"/>
    <property type="match status" value="1"/>
</dbReference>
<keyword evidence="1" id="KW-0378">Hydrolase</keyword>
<sequence>MLMENFLRSKEYWTIVESGVPEPTVGANVAQRAKIEKEKLKDLKAKNYLFQAIDCVILETILNKSTSKTIWDSMKKKYQGNERAKRQQRQALQAEFESQGKENWKGRSKFVKLRPGKLEESLAPGNQKRWQNRNYQVVDNKTQSVGKANIECFRCHKYGHYHSECCANLNRGKSSNFAKHNEKNDDSSLFMVYHPKEVSKKNVWYLDTSCSNHMCGDKFAFSDLDESCQDKGKFGDNSTIAVKGRGKVTIRAKDNSIQTIANVLYVPDLKSNLLSLGQLQEKGYEILIKDGVCQQKKMINGLPHFDSPSEICEISVVNKQHRDGFPKDRSWRTNHKTWVYFLQTKSEALAAFKNFKVLAENEASRSIKVLHIDSGGEFNSKEFVDFCESNGIKRQFTITYTPQQNGACERRNRIIMNMVQNLMSKSGSPKEFWPKTVNWSVHILNRSPTSPLPDMTPEKAWSGCGPVVDYFRIFGCIAYARQIRKGILANFENGENLTMKNSKGQTQQTEGLTSTDLKVSRQIVEESLPAAAELSIGGSLPSTPKLEFGTSS</sequence>
<dbReference type="InterPro" id="IPR012337">
    <property type="entry name" value="RNaseH-like_sf"/>
</dbReference>
<keyword evidence="2" id="KW-0863">Zinc-finger</keyword>
<dbReference type="Proteomes" id="UP001054252">
    <property type="component" value="Unassembled WGS sequence"/>
</dbReference>
<name>A0AAV5J718_9ROSI</name>
<dbReference type="InterPro" id="IPR001584">
    <property type="entry name" value="Integrase_cat-core"/>
</dbReference>
<dbReference type="InterPro" id="IPR039537">
    <property type="entry name" value="Retrotran_Ty1/copia-like"/>
</dbReference>
<evidence type="ECO:0000259" key="3">
    <source>
        <dbReference type="PROSITE" id="PS50158"/>
    </source>
</evidence>
<evidence type="ECO:0000313" key="6">
    <source>
        <dbReference type="Proteomes" id="UP001054252"/>
    </source>
</evidence>
<dbReference type="InterPro" id="IPR001878">
    <property type="entry name" value="Znf_CCHC"/>
</dbReference>
<keyword evidence="6" id="KW-1185">Reference proteome</keyword>
<accession>A0AAV5J718</accession>
<feature type="domain" description="Integrase catalytic" evidence="4">
    <location>
        <begin position="337"/>
        <end position="465"/>
    </location>
</feature>
<reference evidence="5 6" key="1">
    <citation type="journal article" date="2021" name="Commun. Biol.">
        <title>The genome of Shorea leprosula (Dipterocarpaceae) highlights the ecological relevance of drought in aseasonal tropical rainforests.</title>
        <authorList>
            <person name="Ng K.K.S."/>
            <person name="Kobayashi M.J."/>
            <person name="Fawcett J.A."/>
            <person name="Hatakeyama M."/>
            <person name="Paape T."/>
            <person name="Ng C.H."/>
            <person name="Ang C.C."/>
            <person name="Tnah L.H."/>
            <person name="Lee C.T."/>
            <person name="Nishiyama T."/>
            <person name="Sese J."/>
            <person name="O'Brien M.J."/>
            <person name="Copetti D."/>
            <person name="Mohd Noor M.I."/>
            <person name="Ong R.C."/>
            <person name="Putra M."/>
            <person name="Sireger I.Z."/>
            <person name="Indrioko S."/>
            <person name="Kosugi Y."/>
            <person name="Izuno A."/>
            <person name="Isagi Y."/>
            <person name="Lee S.L."/>
            <person name="Shimizu K.K."/>
        </authorList>
    </citation>
    <scope>NUCLEOTIDE SEQUENCE [LARGE SCALE GENOMIC DNA]</scope>
    <source>
        <strain evidence="5">214</strain>
    </source>
</reference>
<dbReference type="GO" id="GO:0003676">
    <property type="term" value="F:nucleic acid binding"/>
    <property type="evidence" value="ECO:0007669"/>
    <property type="project" value="InterPro"/>
</dbReference>
<dbReference type="PANTHER" id="PTHR42648:SF18">
    <property type="entry name" value="RETROTRANSPOSON, UNCLASSIFIED-LIKE PROTEIN"/>
    <property type="match status" value="1"/>
</dbReference>
<protein>
    <recommendedName>
        <fullName evidence="7">Retrovirus-related Pol polyprotein from transposon TNT 1-94</fullName>
    </recommendedName>
</protein>
<proteinExistence type="predicted"/>